<gene>
    <name evidence="1" type="ORF">NUW58_g9873</name>
</gene>
<name>A0ACC1MUI3_9PEZI</name>
<comment type="caution">
    <text evidence="1">The sequence shown here is derived from an EMBL/GenBank/DDBJ whole genome shotgun (WGS) entry which is preliminary data.</text>
</comment>
<dbReference type="EMBL" id="JAPDGR010003875">
    <property type="protein sequence ID" value="KAJ2969858.1"/>
    <property type="molecule type" value="Genomic_DNA"/>
</dbReference>
<reference evidence="1" key="1">
    <citation type="submission" date="2022-10" db="EMBL/GenBank/DDBJ databases">
        <title>Genome Sequence of Xylaria curta.</title>
        <authorList>
            <person name="Buettner E."/>
        </authorList>
    </citation>
    <scope>NUCLEOTIDE SEQUENCE</scope>
    <source>
        <strain evidence="1">Babe10</strain>
    </source>
</reference>
<sequence>MLIQSRAGGFGAQWRQLSKLGRFTAITIGVFFLLAILWGTGTVDVNYVRNQFKNTAENHGDEPIPQENNDTPIIDGVPNDQNDRPIPNGVIEEAQVKQSTDKESNDKPPTSARKRHTCKMMCR</sequence>
<keyword evidence="2" id="KW-1185">Reference proteome</keyword>
<accession>A0ACC1MUI3</accession>
<evidence type="ECO:0000313" key="2">
    <source>
        <dbReference type="Proteomes" id="UP001143856"/>
    </source>
</evidence>
<organism evidence="1 2">
    <name type="scientific">Xylaria curta</name>
    <dbReference type="NCBI Taxonomy" id="42375"/>
    <lineage>
        <taxon>Eukaryota</taxon>
        <taxon>Fungi</taxon>
        <taxon>Dikarya</taxon>
        <taxon>Ascomycota</taxon>
        <taxon>Pezizomycotina</taxon>
        <taxon>Sordariomycetes</taxon>
        <taxon>Xylariomycetidae</taxon>
        <taxon>Xylariales</taxon>
        <taxon>Xylariaceae</taxon>
        <taxon>Xylaria</taxon>
    </lineage>
</organism>
<protein>
    <submittedName>
        <fullName evidence="1">Uncharacterized protein</fullName>
    </submittedName>
</protein>
<evidence type="ECO:0000313" key="1">
    <source>
        <dbReference type="EMBL" id="KAJ2969858.1"/>
    </source>
</evidence>
<proteinExistence type="predicted"/>
<dbReference type="Proteomes" id="UP001143856">
    <property type="component" value="Unassembled WGS sequence"/>
</dbReference>